<feature type="domain" description="DinB-like" evidence="6">
    <location>
        <begin position="32"/>
        <end position="171"/>
    </location>
</feature>
<comment type="similarity">
    <text evidence="1">Belongs to the sulfatase-modifying factor family.</text>
</comment>
<comment type="pathway">
    <text evidence="4">Amino-acid biosynthesis; ergothioneine biosynthesis.</text>
</comment>
<evidence type="ECO:0000313" key="8">
    <source>
        <dbReference type="Proteomes" id="UP001347796"/>
    </source>
</evidence>
<dbReference type="InterPro" id="IPR024775">
    <property type="entry name" value="DinB-like"/>
</dbReference>
<evidence type="ECO:0000256" key="4">
    <source>
        <dbReference type="ARBA" id="ARBA00037882"/>
    </source>
</evidence>
<protein>
    <recommendedName>
        <fullName evidence="9">5-histidylcysteine sulfoxide synthase</fullName>
    </recommendedName>
</protein>
<dbReference type="Pfam" id="PF12867">
    <property type="entry name" value="DinB_2"/>
    <property type="match status" value="1"/>
</dbReference>
<dbReference type="InterPro" id="IPR016187">
    <property type="entry name" value="CTDL_fold"/>
</dbReference>
<evidence type="ECO:0008006" key="9">
    <source>
        <dbReference type="Google" id="ProtNLM"/>
    </source>
</evidence>
<evidence type="ECO:0000256" key="1">
    <source>
        <dbReference type="ARBA" id="ARBA00005310"/>
    </source>
</evidence>
<dbReference type="GO" id="GO:0120147">
    <property type="term" value="F:formylglycine-generating oxidase activity"/>
    <property type="evidence" value="ECO:0007669"/>
    <property type="project" value="TreeGrafter"/>
</dbReference>
<dbReference type="Pfam" id="PF03781">
    <property type="entry name" value="FGE-sulfatase"/>
    <property type="match status" value="1"/>
</dbReference>
<evidence type="ECO:0000256" key="3">
    <source>
        <dbReference type="ARBA" id="ARBA00023004"/>
    </source>
</evidence>
<dbReference type="InterPro" id="IPR051043">
    <property type="entry name" value="Sulfatase_Mod_Factor_Kinase"/>
</dbReference>
<dbReference type="InterPro" id="IPR027577">
    <property type="entry name" value="OvoA_Nterm"/>
</dbReference>
<evidence type="ECO:0000313" key="7">
    <source>
        <dbReference type="EMBL" id="KAK6179477.1"/>
    </source>
</evidence>
<feature type="domain" description="Sulfatase-modifying factor enzyme-like" evidence="5">
    <location>
        <begin position="211"/>
        <end position="494"/>
    </location>
</feature>
<dbReference type="EMBL" id="JAZGQO010000008">
    <property type="protein sequence ID" value="KAK6179477.1"/>
    <property type="molecule type" value="Genomic_DNA"/>
</dbReference>
<evidence type="ECO:0000259" key="6">
    <source>
        <dbReference type="Pfam" id="PF12867"/>
    </source>
</evidence>
<dbReference type="AlphaFoldDB" id="A0AAN8JKJ0"/>
<dbReference type="Gene3D" id="3.40.50.150">
    <property type="entry name" value="Vaccinia Virus protein VP39"/>
    <property type="match status" value="1"/>
</dbReference>
<dbReference type="FunFam" id="3.90.1580.10:FF:000008">
    <property type="entry name" value="Predicted protein"/>
    <property type="match status" value="1"/>
</dbReference>
<name>A0AAN8JKJ0_PATCE</name>
<dbReference type="InterPro" id="IPR005532">
    <property type="entry name" value="SUMF_dom"/>
</dbReference>
<dbReference type="SUPFAM" id="SSF56436">
    <property type="entry name" value="C-type lectin-like"/>
    <property type="match status" value="1"/>
</dbReference>
<gene>
    <name evidence="7" type="ORF">SNE40_011828</name>
</gene>
<evidence type="ECO:0000259" key="5">
    <source>
        <dbReference type="Pfam" id="PF03781"/>
    </source>
</evidence>
<reference evidence="7 8" key="1">
    <citation type="submission" date="2024-01" db="EMBL/GenBank/DDBJ databases">
        <title>The genome of the rayed Mediterranean limpet Patella caerulea (Linnaeus, 1758).</title>
        <authorList>
            <person name="Anh-Thu Weber A."/>
            <person name="Halstead-Nussloch G."/>
        </authorList>
    </citation>
    <scope>NUCLEOTIDE SEQUENCE [LARGE SCALE GENOMIC DNA]</scope>
    <source>
        <strain evidence="7">AATW-2023a</strain>
        <tissue evidence="7">Whole specimen</tissue>
    </source>
</reference>
<dbReference type="InterPro" id="IPR029063">
    <property type="entry name" value="SAM-dependent_MTases_sf"/>
</dbReference>
<accession>A0AAN8JKJ0</accession>
<evidence type="ECO:0000256" key="2">
    <source>
        <dbReference type="ARBA" id="ARBA00023002"/>
    </source>
</evidence>
<comment type="caution">
    <text evidence="7">The sequence shown here is derived from an EMBL/GenBank/DDBJ whole genome shotgun (WGS) entry which is preliminary data.</text>
</comment>
<dbReference type="Gene3D" id="3.90.1580.10">
    <property type="entry name" value="paralog of FGE (formylglycine-generating enzyme)"/>
    <property type="match status" value="1"/>
</dbReference>
<dbReference type="SUPFAM" id="SSF53335">
    <property type="entry name" value="S-adenosyl-L-methionine-dependent methyltransferases"/>
    <property type="match status" value="1"/>
</dbReference>
<dbReference type="NCBIfam" id="TIGR04344">
    <property type="entry name" value="ovoA_Nterm"/>
    <property type="match status" value="1"/>
</dbReference>
<keyword evidence="8" id="KW-1185">Reference proteome</keyword>
<dbReference type="PANTHER" id="PTHR23150">
    <property type="entry name" value="SULFATASE MODIFYING FACTOR 1, 2"/>
    <property type="match status" value="1"/>
</dbReference>
<organism evidence="7 8">
    <name type="scientific">Patella caerulea</name>
    <name type="common">Rayed Mediterranean limpet</name>
    <dbReference type="NCBI Taxonomy" id="87958"/>
    <lineage>
        <taxon>Eukaryota</taxon>
        <taxon>Metazoa</taxon>
        <taxon>Spiralia</taxon>
        <taxon>Lophotrochozoa</taxon>
        <taxon>Mollusca</taxon>
        <taxon>Gastropoda</taxon>
        <taxon>Patellogastropoda</taxon>
        <taxon>Patelloidea</taxon>
        <taxon>Patellidae</taxon>
        <taxon>Patella</taxon>
    </lineage>
</organism>
<proteinExistence type="inferred from homology"/>
<dbReference type="Proteomes" id="UP001347796">
    <property type="component" value="Unassembled WGS sequence"/>
</dbReference>
<sequence length="749" mass="86502">MKTHILTGKPVLTSLKPLDLSTCTKQDILDYFENSYDLHETLFTSLNDDNVFYMCPDRLRLPLIFYFAHTAVVYVNKLMLARLLKERVNIEFETMFETGVDEMSWDDTENYRMGGSYKWPSIQTVVEYRQQVRNIIKNIIQETPLQLPITMDSPWWAMVMGFEHDRIHLETSSVLIRQLPVDMVTKPDGWVYGPMKHDQGVKENPIIQMEATDVTLGKPENFPSYGWDNEYGLFDCHVPRFESSKYPITNRWFLEFVKDGGYNKRELWTEDGWQWKEFKQAKHPSFWVCDKGCKGNCGASLSDYSHCQPSNNNNDFHNKNKQGVSGYWYRAMFDELELPMDWPVEVTYHEAKAYCAWKGPEFRLPAEAERHVMRGTKKTETESTSCDIIYQDTIPANLNMQYGSSTPVNLYPANDAGFCDVYGNVWEWHEDHFNGFNGFHTHHLYDDFSSPCFDGKHYMILGGSWISTGDLASRFARYAFRPHFIQHLGFRVVRNTDNSEQANLPIRVISNDTFVLGLGETKSNINFDTTEVELMAVPSTNYHYVYESDVSLFGILQLEFGFRESMPRVLAEYNSMLTKLFDIVPGSCAVFGSGAGQLAFLLSRNYDTVLGVEICARFVDASIKLQTDQSLSLPDPYNQNQTFTLDSDVKTKNIVFKQLTWIPNEISPNDLVLMTHLHRVQNPQAWLLRLWEITKSTGLAVIASIDNKWTPKELTPILSDKLQLVRCDEIEFETDKSRLTATVTAWKHH</sequence>
<dbReference type="PANTHER" id="PTHR23150:SF26">
    <property type="entry name" value="GENERIC METHYLTRANSFERASE"/>
    <property type="match status" value="1"/>
</dbReference>
<dbReference type="InterPro" id="IPR042095">
    <property type="entry name" value="SUMF_sf"/>
</dbReference>
<keyword evidence="2" id="KW-0560">Oxidoreductase</keyword>
<keyword evidence="3" id="KW-0408">Iron</keyword>